<dbReference type="Proteomes" id="UP001501183">
    <property type="component" value="Unassembled WGS sequence"/>
</dbReference>
<evidence type="ECO:0000256" key="1">
    <source>
        <dbReference type="ARBA" id="ARBA00023125"/>
    </source>
</evidence>
<evidence type="ECO:0000259" key="2">
    <source>
        <dbReference type="PROSITE" id="PS50043"/>
    </source>
</evidence>
<proteinExistence type="predicted"/>
<dbReference type="Pfam" id="PF00196">
    <property type="entry name" value="GerE"/>
    <property type="match status" value="1"/>
</dbReference>
<dbReference type="InterPro" id="IPR041664">
    <property type="entry name" value="AAA_16"/>
</dbReference>
<dbReference type="Gene3D" id="1.25.40.10">
    <property type="entry name" value="Tetratricopeptide repeat domain"/>
    <property type="match status" value="1"/>
</dbReference>
<keyword evidence="4" id="KW-1185">Reference proteome</keyword>
<dbReference type="RefSeq" id="WP_345353271.1">
    <property type="nucleotide sequence ID" value="NZ_BAABFB010000075.1"/>
</dbReference>
<protein>
    <submittedName>
        <fullName evidence="3">LuxR family transcriptional regulator</fullName>
    </submittedName>
</protein>
<dbReference type="EMBL" id="BAABFB010000075">
    <property type="protein sequence ID" value="GAA4490380.1"/>
    <property type="molecule type" value="Genomic_DNA"/>
</dbReference>
<sequence length="891" mass="95356">MFVGRDRELAELDQLLDEASTGTPVLALVEGPSGIGKSALVEQFVGRLDGWAIHAATGVSWEAAHPWGVAEQLLRSPVSATDPVDVAHDLLARTVTPTVLVVDDAHLSDSVSLQALVSAVRRAHARALLVLLVVPDVLGEDVDPATRRLLVGLRPPSVSVGPVDVETITRLALGKLGADLEAWTARRLAEHTGGNPRAVLQLLEEVPRHRWLGWQARFPAPRELAATVARTLAACPPGTRALVEAVAVLGDDCSSSRAAALAGLDDPVAALDSAHRAGLLVIRSQLGDVTLAFPDPMTAVAVADGIGPARWSELHTQAAAIAEDTGAALFHLVSATMTDDAELADRLEGYADSRAADGAWSDVARALITASRITPEHGVRAGRLLRGVDALTGAADLPQALTFLPEIENLPASPKRDAVLGYLAIQRGRPAEAHQFLTRAWESGDDDPSVAALVCQRMVLHSLCRLRGGELVEWADRARALAGEATPAAVEAAAIRGLGLGMSGSAESRTFYTDLPGYMRLGAQGQRVRMAEGWLALALDDPDTARTELESAEPTEFRGGSLRISLWAQAWLARTQFALGAWDETIRTVDRAAALLELSGLDLVRPLVHWTGAQVHALRGNWTAARRHLRRGRAGGNDYPIMLVPSCLAAAQCAEVAADYDGVLRHLEPLVALRDQDALDEPGFWPWPDLYANALVITGQVDRADEFLVPHEARATERGHRSAMARLGYVRGRILGARGDIAAARETFEGALSHLAALPLPYDRARVNYAYGQTLRRAGRRREADAVIRTARELYATLGAAAYVARCDRELKAGGVRTAEPAPDRPTSDVGSLTPQERAVATLVAAGKSNKAVAGELFLSVKTVQYHLTRIYAKLGIRSRGELAARFREHD</sequence>
<dbReference type="PANTHER" id="PTHR43214:SF43">
    <property type="entry name" value="TWO-COMPONENT RESPONSE REGULATOR"/>
    <property type="match status" value="1"/>
</dbReference>
<dbReference type="InterPro" id="IPR027417">
    <property type="entry name" value="P-loop_NTPase"/>
</dbReference>
<reference evidence="4" key="1">
    <citation type="journal article" date="2019" name="Int. J. Syst. Evol. Microbiol.">
        <title>The Global Catalogue of Microorganisms (GCM) 10K type strain sequencing project: providing services to taxonomists for standard genome sequencing and annotation.</title>
        <authorList>
            <consortium name="The Broad Institute Genomics Platform"/>
            <consortium name="The Broad Institute Genome Sequencing Center for Infectious Disease"/>
            <person name="Wu L."/>
            <person name="Ma J."/>
        </authorList>
    </citation>
    <scope>NUCLEOTIDE SEQUENCE [LARGE SCALE GENOMIC DNA]</scope>
    <source>
        <strain evidence="4">JCM 32206</strain>
    </source>
</reference>
<evidence type="ECO:0000313" key="3">
    <source>
        <dbReference type="EMBL" id="GAA4490380.1"/>
    </source>
</evidence>
<keyword evidence="1" id="KW-0238">DNA-binding</keyword>
<dbReference type="CDD" id="cd06170">
    <property type="entry name" value="LuxR_C_like"/>
    <property type="match status" value="1"/>
</dbReference>
<dbReference type="SUPFAM" id="SSF46894">
    <property type="entry name" value="C-terminal effector domain of the bipartite response regulators"/>
    <property type="match status" value="1"/>
</dbReference>
<dbReference type="InterPro" id="IPR036388">
    <property type="entry name" value="WH-like_DNA-bd_sf"/>
</dbReference>
<dbReference type="InterPro" id="IPR016032">
    <property type="entry name" value="Sig_transdc_resp-reg_C-effctor"/>
</dbReference>
<dbReference type="InterPro" id="IPR000792">
    <property type="entry name" value="Tscrpt_reg_LuxR_C"/>
</dbReference>
<organism evidence="3 4">
    <name type="scientific">Rhodococcus olei</name>
    <dbReference type="NCBI Taxonomy" id="2161675"/>
    <lineage>
        <taxon>Bacteria</taxon>
        <taxon>Bacillati</taxon>
        <taxon>Actinomycetota</taxon>
        <taxon>Actinomycetes</taxon>
        <taxon>Mycobacteriales</taxon>
        <taxon>Nocardiaceae</taxon>
        <taxon>Rhodococcus</taxon>
    </lineage>
</organism>
<dbReference type="PROSITE" id="PS00622">
    <property type="entry name" value="HTH_LUXR_1"/>
    <property type="match status" value="1"/>
</dbReference>
<feature type="domain" description="HTH luxR-type" evidence="2">
    <location>
        <begin position="826"/>
        <end position="891"/>
    </location>
</feature>
<dbReference type="PROSITE" id="PS50043">
    <property type="entry name" value="HTH_LUXR_2"/>
    <property type="match status" value="1"/>
</dbReference>
<dbReference type="InterPro" id="IPR039420">
    <property type="entry name" value="WalR-like"/>
</dbReference>
<dbReference type="SUPFAM" id="SSF48452">
    <property type="entry name" value="TPR-like"/>
    <property type="match status" value="1"/>
</dbReference>
<gene>
    <name evidence="3" type="ORF">GCM10023094_53570</name>
</gene>
<dbReference type="SUPFAM" id="SSF52540">
    <property type="entry name" value="P-loop containing nucleoside triphosphate hydrolases"/>
    <property type="match status" value="1"/>
</dbReference>
<accession>A0ABP8PNA3</accession>
<dbReference type="Gene3D" id="3.40.50.300">
    <property type="entry name" value="P-loop containing nucleotide triphosphate hydrolases"/>
    <property type="match status" value="1"/>
</dbReference>
<comment type="caution">
    <text evidence="3">The sequence shown here is derived from an EMBL/GenBank/DDBJ whole genome shotgun (WGS) entry which is preliminary data.</text>
</comment>
<dbReference type="SMART" id="SM00421">
    <property type="entry name" value="HTH_LUXR"/>
    <property type="match status" value="1"/>
</dbReference>
<dbReference type="PANTHER" id="PTHR43214">
    <property type="entry name" value="TWO-COMPONENT RESPONSE REGULATOR"/>
    <property type="match status" value="1"/>
</dbReference>
<name>A0ABP8PNA3_9NOCA</name>
<dbReference type="Gene3D" id="1.10.10.10">
    <property type="entry name" value="Winged helix-like DNA-binding domain superfamily/Winged helix DNA-binding domain"/>
    <property type="match status" value="1"/>
</dbReference>
<dbReference type="InterPro" id="IPR011990">
    <property type="entry name" value="TPR-like_helical_dom_sf"/>
</dbReference>
<dbReference type="Pfam" id="PF13191">
    <property type="entry name" value="AAA_16"/>
    <property type="match status" value="1"/>
</dbReference>
<evidence type="ECO:0000313" key="4">
    <source>
        <dbReference type="Proteomes" id="UP001501183"/>
    </source>
</evidence>
<dbReference type="PRINTS" id="PR00038">
    <property type="entry name" value="HTHLUXR"/>
</dbReference>